<dbReference type="AlphaFoldDB" id="A0A1W1HFM6"/>
<sequence length="162" mass="18494">MKQTIKKISIIMIVIYILFWHTDGTSWSNSKTDSTAIAVIINPDINIESLTPKEVSDIFLGRRRAFPTGEPVLVLEQEWEGAIREHFFKLLNGMTLKRLNAYWARLQFSGDVQPPPIMPDSLAVRETVKLYSNAIGYIPVDYIDESVRVVLVLNSKSRDNKE</sequence>
<evidence type="ECO:0000313" key="2">
    <source>
        <dbReference type="Proteomes" id="UP000191931"/>
    </source>
</evidence>
<dbReference type="OrthoDB" id="5368589at2"/>
<protein>
    <recommendedName>
        <fullName evidence="3">Phosphate ABC transporter substrate-binding protein</fullName>
    </recommendedName>
</protein>
<organism evidence="1 2">
    <name type="scientific">Desulfamplus magnetovallimortis</name>
    <dbReference type="NCBI Taxonomy" id="1246637"/>
    <lineage>
        <taxon>Bacteria</taxon>
        <taxon>Pseudomonadati</taxon>
        <taxon>Thermodesulfobacteriota</taxon>
        <taxon>Desulfobacteria</taxon>
        <taxon>Desulfobacterales</taxon>
        <taxon>Desulfobacteraceae</taxon>
        <taxon>Desulfamplus</taxon>
    </lineage>
</organism>
<dbReference type="Proteomes" id="UP000191931">
    <property type="component" value="Unassembled WGS sequence"/>
</dbReference>
<reference evidence="1 2" key="1">
    <citation type="submission" date="2017-03" db="EMBL/GenBank/DDBJ databases">
        <authorList>
            <person name="Afonso C.L."/>
            <person name="Miller P.J."/>
            <person name="Scott M.A."/>
            <person name="Spackman E."/>
            <person name="Goraichik I."/>
            <person name="Dimitrov K.M."/>
            <person name="Suarez D.L."/>
            <person name="Swayne D.E."/>
        </authorList>
    </citation>
    <scope>NUCLEOTIDE SEQUENCE [LARGE SCALE GENOMIC DNA]</scope>
    <source>
        <strain evidence="1">PRJEB14757</strain>
    </source>
</reference>
<evidence type="ECO:0000313" key="1">
    <source>
        <dbReference type="EMBL" id="SLM31233.1"/>
    </source>
</evidence>
<evidence type="ECO:0008006" key="3">
    <source>
        <dbReference type="Google" id="ProtNLM"/>
    </source>
</evidence>
<proteinExistence type="predicted"/>
<dbReference type="SUPFAM" id="SSF53850">
    <property type="entry name" value="Periplasmic binding protein-like II"/>
    <property type="match status" value="1"/>
</dbReference>
<accession>A0A1W1HFM6</accession>
<dbReference type="RefSeq" id="WP_080799819.1">
    <property type="nucleotide sequence ID" value="NZ_LT828541.1"/>
</dbReference>
<keyword evidence="2" id="KW-1185">Reference proteome</keyword>
<dbReference type="EMBL" id="FWEV01000212">
    <property type="protein sequence ID" value="SLM31233.1"/>
    <property type="molecule type" value="Genomic_DNA"/>
</dbReference>
<dbReference type="STRING" id="1246637.MTBBW1_290014"/>
<name>A0A1W1HFM6_9BACT</name>
<gene>
    <name evidence="1" type="ORF">MTBBW1_290014</name>
</gene>
<dbReference type="Gene3D" id="3.40.190.10">
    <property type="entry name" value="Periplasmic binding protein-like II"/>
    <property type="match status" value="1"/>
</dbReference>